<feature type="region of interest" description="Disordered" evidence="1">
    <location>
        <begin position="1"/>
        <end position="36"/>
    </location>
</feature>
<evidence type="ECO:0000259" key="2">
    <source>
        <dbReference type="Pfam" id="PF01048"/>
    </source>
</evidence>
<feature type="domain" description="Nucleoside phosphorylase" evidence="2">
    <location>
        <begin position="922"/>
        <end position="1204"/>
    </location>
</feature>
<dbReference type="Gene3D" id="3.40.50.1580">
    <property type="entry name" value="Nucleoside phosphorylase domain"/>
    <property type="match status" value="1"/>
</dbReference>
<dbReference type="PANTHER" id="PTHR46082:SF11">
    <property type="entry name" value="AAA+ ATPASE DOMAIN-CONTAINING PROTEIN-RELATED"/>
    <property type="match status" value="1"/>
</dbReference>
<evidence type="ECO:0000313" key="4">
    <source>
        <dbReference type="Proteomes" id="UP000717696"/>
    </source>
</evidence>
<protein>
    <recommendedName>
        <fullName evidence="2">Nucleoside phosphorylase domain-containing protein</fullName>
    </recommendedName>
</protein>
<accession>A0A9P9J030</accession>
<dbReference type="InterPro" id="IPR000845">
    <property type="entry name" value="Nucleoside_phosphorylase_d"/>
</dbReference>
<feature type="region of interest" description="Disordered" evidence="1">
    <location>
        <begin position="899"/>
        <end position="919"/>
    </location>
</feature>
<name>A0A9P9J030_9HYPO</name>
<feature type="compositionally biased region" description="Low complexity" evidence="1">
    <location>
        <begin position="902"/>
        <end position="916"/>
    </location>
</feature>
<evidence type="ECO:0000256" key="1">
    <source>
        <dbReference type="SAM" id="MobiDB-lite"/>
    </source>
</evidence>
<reference evidence="3" key="1">
    <citation type="journal article" date="2021" name="Nat. Commun.">
        <title>Genetic determinants of endophytism in the Arabidopsis root mycobiome.</title>
        <authorList>
            <person name="Mesny F."/>
            <person name="Miyauchi S."/>
            <person name="Thiergart T."/>
            <person name="Pickel B."/>
            <person name="Atanasova L."/>
            <person name="Karlsson M."/>
            <person name="Huettel B."/>
            <person name="Barry K.W."/>
            <person name="Haridas S."/>
            <person name="Chen C."/>
            <person name="Bauer D."/>
            <person name="Andreopoulos W."/>
            <person name="Pangilinan J."/>
            <person name="LaButti K."/>
            <person name="Riley R."/>
            <person name="Lipzen A."/>
            <person name="Clum A."/>
            <person name="Drula E."/>
            <person name="Henrissat B."/>
            <person name="Kohler A."/>
            <person name="Grigoriev I.V."/>
            <person name="Martin F.M."/>
            <person name="Hacquard S."/>
        </authorList>
    </citation>
    <scope>NUCLEOTIDE SEQUENCE</scope>
    <source>
        <strain evidence="3">MPI-CAGE-AT-0021</strain>
    </source>
</reference>
<dbReference type="InterPro" id="IPR035994">
    <property type="entry name" value="Nucleoside_phosphorylase_sf"/>
</dbReference>
<organism evidence="3 4">
    <name type="scientific">Dactylonectria estremocensis</name>
    <dbReference type="NCBI Taxonomy" id="1079267"/>
    <lineage>
        <taxon>Eukaryota</taxon>
        <taxon>Fungi</taxon>
        <taxon>Dikarya</taxon>
        <taxon>Ascomycota</taxon>
        <taxon>Pezizomycotina</taxon>
        <taxon>Sordariomycetes</taxon>
        <taxon>Hypocreomycetidae</taxon>
        <taxon>Hypocreales</taxon>
        <taxon>Nectriaceae</taxon>
        <taxon>Dactylonectria</taxon>
    </lineage>
</organism>
<keyword evidence="4" id="KW-1185">Reference proteome</keyword>
<evidence type="ECO:0000313" key="3">
    <source>
        <dbReference type="EMBL" id="KAH7140297.1"/>
    </source>
</evidence>
<dbReference type="Pfam" id="PF01048">
    <property type="entry name" value="PNP_UDP_1"/>
    <property type="match status" value="1"/>
</dbReference>
<dbReference type="EMBL" id="JAGMUU010000013">
    <property type="protein sequence ID" value="KAH7140297.1"/>
    <property type="molecule type" value="Genomic_DNA"/>
</dbReference>
<dbReference type="GO" id="GO:0003824">
    <property type="term" value="F:catalytic activity"/>
    <property type="evidence" value="ECO:0007669"/>
    <property type="project" value="InterPro"/>
</dbReference>
<dbReference type="SUPFAM" id="SSF53167">
    <property type="entry name" value="Purine and uridine phosphorylases"/>
    <property type="match status" value="1"/>
</dbReference>
<dbReference type="OrthoDB" id="1577640at2759"/>
<dbReference type="AlphaFoldDB" id="A0A9P9J030"/>
<gene>
    <name evidence="3" type="ORF">B0J13DRAFT_637783</name>
</gene>
<feature type="compositionally biased region" description="Basic and acidic residues" evidence="1">
    <location>
        <begin position="1"/>
        <end position="10"/>
    </location>
</feature>
<comment type="caution">
    <text evidence="3">The sequence shown here is derived from an EMBL/GenBank/DDBJ whole genome shotgun (WGS) entry which is preliminary data.</text>
</comment>
<dbReference type="GO" id="GO:0009116">
    <property type="term" value="P:nucleoside metabolic process"/>
    <property type="evidence" value="ECO:0007669"/>
    <property type="project" value="InterPro"/>
</dbReference>
<dbReference type="PANTHER" id="PTHR46082">
    <property type="entry name" value="ATP/GTP-BINDING PROTEIN-RELATED"/>
    <property type="match status" value="1"/>
</dbReference>
<feature type="compositionally biased region" description="Polar residues" evidence="1">
    <location>
        <begin position="11"/>
        <end position="26"/>
    </location>
</feature>
<proteinExistence type="predicted"/>
<dbReference type="Proteomes" id="UP000717696">
    <property type="component" value="Unassembled WGS sequence"/>
</dbReference>
<dbReference type="InterPro" id="IPR053137">
    <property type="entry name" value="NLR-like"/>
</dbReference>
<sequence length="1229" mass="137284">MKIYAQDEHQSANNLPQADSAGSGNENCDELESSASLDNATEYSDAGSLITREGFYSSALARKIWNDLGVYELSDENLEKFTRVLPELLKNFALEIADASKDQVGRDTMFHVHKNREEVDILPGLHPNDITRAFLNLFSEHQDNETESDFRQDAVPWKERWERIVNRNVEQGDVELGQEAPEDFEIETETVPHHSFNSYRIVLDEASAYQSLLDTVRREMAIRHVQPNYMEMVRQKISEALPPQKISRYRQSPMLEATIELEWNPLAFFEAQKYDLPPHEAAEKVIVLTGSYTDVQATSCAEYMSQTWPSTGTYTLPCFSIMLQDGQYRPQHVPASPGSQISLFLRESQLVCEVIGTRAYLTEIGEQLAWLGAALQPGSLLEGVSCSLPIVETVSVATSTSISQSASSAKALCYKIAFCVENLDQELVPSNGQCWHNLFRNPVIVQGYPIQISLQMMAGLAQAQYLNIFCSRPIIKGFSTMFHISFTQGVTCYALSASIPEIERSRHILGWCSEAKLFAGALDATYPVLPSELEPLLELEGTHESCTLWDASVRKGWLLTGDESKIGSRKRPLRLERGKFSDKMRWLEKKKVVFWDDGDKRGWLVNGLSALLHLLRAYIQDSSSGNFRTFFCLKPESLVEADESYTAKAAVDVLMNPENWDLPLFSQEPGRLKDRIEYFYNILNQLICHQDNVDKSCFWVQGNKRPRRYLEGWDFSDFACEQDPVEPRVAALEPISRGWSDFIRSMRAVVLFGRGFGDIIQPSHTSQFCRWAQVPKGEYYLTALVCDLQRLKQTNDKLGISITGLGSDVVWHSPGKAFEPCQCADSASAVHSDFVQVLLPKGISAELHVKESLGQASQHRGALIFGHNPSFSWVWKDFGKPERGDPRQLIDDFDHRATSFDSGIGSQTTGTQRTQSPSADPEIGIICALPKELMAVRALFDCSYSLPRVPEDSNSYVFGHLGGYNVVAACLPYGEYGTNSAAAVSAHLNRSFPCLQFCLLVGIGGGIPSRNNDIRLGDVVVGLSSAPGPGVIQYNAGKVHDGRLEPTKQPLDGPPRDVRKVISMLESNPTPPEWPLEAYIRQIVQKRPEHSHPGKEHDVLYVPSPKDKVDCSVGSECALTLQPRPERPSTHPVIHYGPIASGNQLVKDESLRDRLGRELNAYCVEMEAAGIINEVRCLVIRGICDYADSHKNDKWQEYAAATAAAYAKYLLTQIRELGAYNSKDTSYGI</sequence>